<feature type="non-terminal residue" evidence="1">
    <location>
        <position position="1"/>
    </location>
</feature>
<evidence type="ECO:0000313" key="2">
    <source>
        <dbReference type="Proteomes" id="UP001516400"/>
    </source>
</evidence>
<proteinExistence type="predicted"/>
<dbReference type="Proteomes" id="UP001516400">
    <property type="component" value="Unassembled WGS sequence"/>
</dbReference>
<dbReference type="AlphaFoldDB" id="A0ABD2N5P8"/>
<dbReference type="EMBL" id="JABFTP020000062">
    <property type="protein sequence ID" value="KAL3274048.1"/>
    <property type="molecule type" value="Genomic_DNA"/>
</dbReference>
<gene>
    <name evidence="1" type="ORF">HHI36_015467</name>
</gene>
<evidence type="ECO:0000313" key="1">
    <source>
        <dbReference type="EMBL" id="KAL3274048.1"/>
    </source>
</evidence>
<sequence length="82" mass="8926">SDAVTYEVSTVYHPQPRILSQPDVIKIISPSNAVVADMPIVKCKSKPHAADLAAVSHVPLLTYENNEVAGMNKIKVEEIDDN</sequence>
<feature type="non-terminal residue" evidence="1">
    <location>
        <position position="82"/>
    </location>
</feature>
<protein>
    <submittedName>
        <fullName evidence="1">Uncharacterized protein</fullName>
    </submittedName>
</protein>
<reference evidence="1 2" key="1">
    <citation type="journal article" date="2021" name="BMC Biol.">
        <title>Horizontally acquired antibacterial genes associated with adaptive radiation of ladybird beetles.</title>
        <authorList>
            <person name="Li H.S."/>
            <person name="Tang X.F."/>
            <person name="Huang Y.H."/>
            <person name="Xu Z.Y."/>
            <person name="Chen M.L."/>
            <person name="Du X.Y."/>
            <person name="Qiu B.Y."/>
            <person name="Chen P.T."/>
            <person name="Zhang W."/>
            <person name="Slipinski A."/>
            <person name="Escalona H.E."/>
            <person name="Waterhouse R.M."/>
            <person name="Zwick A."/>
            <person name="Pang H."/>
        </authorList>
    </citation>
    <scope>NUCLEOTIDE SEQUENCE [LARGE SCALE GENOMIC DNA]</scope>
    <source>
        <strain evidence="1">SYSU2018</strain>
    </source>
</reference>
<accession>A0ABD2N5P8</accession>
<comment type="caution">
    <text evidence="1">The sequence shown here is derived from an EMBL/GenBank/DDBJ whole genome shotgun (WGS) entry which is preliminary data.</text>
</comment>
<name>A0ABD2N5P8_9CUCU</name>
<keyword evidence="2" id="KW-1185">Reference proteome</keyword>
<organism evidence="1 2">
    <name type="scientific">Cryptolaemus montrouzieri</name>
    <dbReference type="NCBI Taxonomy" id="559131"/>
    <lineage>
        <taxon>Eukaryota</taxon>
        <taxon>Metazoa</taxon>
        <taxon>Ecdysozoa</taxon>
        <taxon>Arthropoda</taxon>
        <taxon>Hexapoda</taxon>
        <taxon>Insecta</taxon>
        <taxon>Pterygota</taxon>
        <taxon>Neoptera</taxon>
        <taxon>Endopterygota</taxon>
        <taxon>Coleoptera</taxon>
        <taxon>Polyphaga</taxon>
        <taxon>Cucujiformia</taxon>
        <taxon>Coccinelloidea</taxon>
        <taxon>Coccinellidae</taxon>
        <taxon>Scymninae</taxon>
        <taxon>Scymnini</taxon>
        <taxon>Cryptolaemus</taxon>
    </lineage>
</organism>